<keyword evidence="2" id="KW-0812">Transmembrane</keyword>
<name>A0A8C4UQ87_FALTI</name>
<keyword evidence="3" id="KW-0732">Signal</keyword>
<dbReference type="Proteomes" id="UP000694562">
    <property type="component" value="Unplaced"/>
</dbReference>
<accession>A0A8C4UQ87</accession>
<dbReference type="PANTHER" id="PTHR45134:SF22">
    <property type="entry name" value="G-PROTEIN COUPLED RECEPTORS FAMILY 1 PROFILE DOMAIN-CONTAINING PROTEIN"/>
    <property type="match status" value="1"/>
</dbReference>
<dbReference type="OMA" id="YSCHLCC"/>
<reference evidence="4" key="1">
    <citation type="submission" date="2025-08" db="UniProtKB">
        <authorList>
            <consortium name="Ensembl"/>
        </authorList>
    </citation>
    <scope>IDENTIFICATION</scope>
</reference>
<feature type="transmembrane region" description="Helical" evidence="2">
    <location>
        <begin position="111"/>
        <end position="136"/>
    </location>
</feature>
<evidence type="ECO:0000256" key="2">
    <source>
        <dbReference type="SAM" id="Phobius"/>
    </source>
</evidence>
<feature type="chain" id="PRO_5034846416" evidence="3">
    <location>
        <begin position="28"/>
        <end position="335"/>
    </location>
</feature>
<proteinExistence type="predicted"/>
<sequence>MCVYGSICMPVCWCVHVCLCTWGCVCACCVCESLYMDVCACLSADVCACICSHGCLCMSVCACISVHMDVCVHAYLCIWGGCIGVPVHLYVHSCAYMLACEYMCGVMSMHVAYLCAYMCACMCICVTMCVGVRVCVHTCVPLHWHVHACMYVYASVCTWMYIYMYAHADLCVHVSVHVCWHVCVYPCWCACVLTRGWHAAASHLGCSGHLNQLNHLQHMYNIHMPGALGSLCPMPSLGLGAASWPRGWWLMQLKGLGQRGSCDTQEPSVIGSSSHFPGPLPAASPLQQGDPTKLRGCPGTGHPASILRPMAAAGSPHPSCTLTPAPKHPGGSGDA</sequence>
<organism evidence="4 5">
    <name type="scientific">Falco tinnunculus</name>
    <name type="common">Common kestrel</name>
    <dbReference type="NCBI Taxonomy" id="100819"/>
    <lineage>
        <taxon>Eukaryota</taxon>
        <taxon>Metazoa</taxon>
        <taxon>Chordata</taxon>
        <taxon>Craniata</taxon>
        <taxon>Vertebrata</taxon>
        <taxon>Euteleostomi</taxon>
        <taxon>Archelosauria</taxon>
        <taxon>Archosauria</taxon>
        <taxon>Dinosauria</taxon>
        <taxon>Saurischia</taxon>
        <taxon>Theropoda</taxon>
        <taxon>Coelurosauria</taxon>
        <taxon>Aves</taxon>
        <taxon>Neognathae</taxon>
        <taxon>Neoaves</taxon>
        <taxon>Telluraves</taxon>
        <taxon>Australaves</taxon>
        <taxon>Falconiformes</taxon>
        <taxon>Falconidae</taxon>
        <taxon>Falco</taxon>
    </lineage>
</organism>
<feature type="compositionally biased region" description="Polar residues" evidence="1">
    <location>
        <begin position="261"/>
        <end position="275"/>
    </location>
</feature>
<evidence type="ECO:0000313" key="5">
    <source>
        <dbReference type="Proteomes" id="UP000694562"/>
    </source>
</evidence>
<dbReference type="PANTHER" id="PTHR45134">
    <property type="entry name" value="OS08G0543275 PROTEIN"/>
    <property type="match status" value="1"/>
</dbReference>
<protein>
    <submittedName>
        <fullName evidence="4">Uncharacterized protein</fullName>
    </submittedName>
</protein>
<feature type="signal peptide" evidence="3">
    <location>
        <begin position="1"/>
        <end position="27"/>
    </location>
</feature>
<keyword evidence="2" id="KW-0472">Membrane</keyword>
<feature type="transmembrane region" description="Helical" evidence="2">
    <location>
        <begin position="148"/>
        <end position="166"/>
    </location>
</feature>
<dbReference type="Ensembl" id="ENSFTIT00000017145.1">
    <property type="protein sequence ID" value="ENSFTIP00000016450.1"/>
    <property type="gene ID" value="ENSFTIG00000010899.1"/>
</dbReference>
<evidence type="ECO:0000256" key="1">
    <source>
        <dbReference type="SAM" id="MobiDB-lite"/>
    </source>
</evidence>
<feature type="region of interest" description="Disordered" evidence="1">
    <location>
        <begin position="261"/>
        <end position="335"/>
    </location>
</feature>
<evidence type="ECO:0000313" key="4">
    <source>
        <dbReference type="Ensembl" id="ENSFTIP00000016450.1"/>
    </source>
</evidence>
<dbReference type="AlphaFoldDB" id="A0A8C4UQ87"/>
<keyword evidence="2" id="KW-1133">Transmembrane helix</keyword>
<reference evidence="4" key="2">
    <citation type="submission" date="2025-09" db="UniProtKB">
        <authorList>
            <consortium name="Ensembl"/>
        </authorList>
    </citation>
    <scope>IDENTIFICATION</scope>
</reference>
<evidence type="ECO:0000256" key="3">
    <source>
        <dbReference type="SAM" id="SignalP"/>
    </source>
</evidence>
<feature type="transmembrane region" description="Helical" evidence="2">
    <location>
        <begin position="76"/>
        <end position="99"/>
    </location>
</feature>
<keyword evidence="5" id="KW-1185">Reference proteome</keyword>